<evidence type="ECO:0000313" key="2">
    <source>
        <dbReference type="Proteomes" id="UP000268014"/>
    </source>
</evidence>
<dbReference type="WBParaSite" id="HPLM_0000448801-mRNA-1">
    <property type="protein sequence ID" value="HPLM_0000448801-mRNA-1"/>
    <property type="gene ID" value="HPLM_0000448801"/>
</dbReference>
<proteinExistence type="predicted"/>
<dbReference type="EMBL" id="UZAF01016215">
    <property type="protein sequence ID" value="VDO23319.1"/>
    <property type="molecule type" value="Genomic_DNA"/>
</dbReference>
<dbReference type="Proteomes" id="UP000268014">
    <property type="component" value="Unassembled WGS sequence"/>
</dbReference>
<sequence>MRAQLEKGGTDPLLTVQAGLRQLPSMLLVPAWEREELPPIGRALAERMKKNPSHHCCRGLTDLKSEGQKGWELLVLARETALRLRPRPLLGIQRESRLCLDRIPVRKKLMQTHLIGPMLPDLWRTVHGLRERELRVGSSFL</sequence>
<organism evidence="3">
    <name type="scientific">Haemonchus placei</name>
    <name type="common">Barber's pole worm</name>
    <dbReference type="NCBI Taxonomy" id="6290"/>
    <lineage>
        <taxon>Eukaryota</taxon>
        <taxon>Metazoa</taxon>
        <taxon>Ecdysozoa</taxon>
        <taxon>Nematoda</taxon>
        <taxon>Chromadorea</taxon>
        <taxon>Rhabditida</taxon>
        <taxon>Rhabditina</taxon>
        <taxon>Rhabditomorpha</taxon>
        <taxon>Strongyloidea</taxon>
        <taxon>Trichostrongylidae</taxon>
        <taxon>Haemonchus</taxon>
    </lineage>
</organism>
<name>A0A0N4W3S5_HAEPC</name>
<evidence type="ECO:0000313" key="3">
    <source>
        <dbReference type="WBParaSite" id="HPLM_0000448801-mRNA-1"/>
    </source>
</evidence>
<dbReference type="OrthoDB" id="10479281at2759"/>
<evidence type="ECO:0000313" key="1">
    <source>
        <dbReference type="EMBL" id="VDO23319.1"/>
    </source>
</evidence>
<accession>A0A0N4W3S5</accession>
<reference evidence="3" key="1">
    <citation type="submission" date="2017-02" db="UniProtKB">
        <authorList>
            <consortium name="WormBaseParasite"/>
        </authorList>
    </citation>
    <scope>IDENTIFICATION</scope>
</reference>
<protein>
    <submittedName>
        <fullName evidence="1 3">Uncharacterized protein</fullName>
    </submittedName>
</protein>
<reference evidence="1 2" key="2">
    <citation type="submission" date="2018-11" db="EMBL/GenBank/DDBJ databases">
        <authorList>
            <consortium name="Pathogen Informatics"/>
        </authorList>
    </citation>
    <scope>NUCLEOTIDE SEQUENCE [LARGE SCALE GENOMIC DNA]</scope>
    <source>
        <strain evidence="1 2">MHpl1</strain>
    </source>
</reference>
<dbReference type="AlphaFoldDB" id="A0A0N4W3S5"/>
<keyword evidence="2" id="KW-1185">Reference proteome</keyword>
<gene>
    <name evidence="1" type="ORF">HPLM_LOCUS4480</name>
</gene>